<dbReference type="Pfam" id="PF10589">
    <property type="entry name" value="NADH_4Fe-4S"/>
    <property type="match status" value="1"/>
</dbReference>
<dbReference type="CDD" id="cd03082">
    <property type="entry name" value="TRX_Fd_NuoE_W_FDH_beta"/>
    <property type="match status" value="1"/>
</dbReference>
<evidence type="ECO:0000256" key="4">
    <source>
        <dbReference type="ARBA" id="ARBA00022723"/>
    </source>
</evidence>
<dbReference type="SUPFAM" id="SSF140490">
    <property type="entry name" value="Nqo1C-terminal domain-like"/>
    <property type="match status" value="1"/>
</dbReference>
<dbReference type="InterPro" id="IPR036249">
    <property type="entry name" value="Thioredoxin-like_sf"/>
</dbReference>
<evidence type="ECO:0000256" key="2">
    <source>
        <dbReference type="ARBA" id="ARBA00007523"/>
    </source>
</evidence>
<comment type="similarity">
    <text evidence="2">Belongs to the complex I 51 kDa subunit family.</text>
</comment>
<dbReference type="Pfam" id="PF01512">
    <property type="entry name" value="Complex1_51K"/>
    <property type="match status" value="1"/>
</dbReference>
<keyword evidence="5" id="KW-0408">Iron</keyword>
<feature type="domain" description="NADH-ubiquinone oxidoreductase 51kDa subunit iron-sulphur binding" evidence="8">
    <location>
        <begin position="494"/>
        <end position="539"/>
    </location>
</feature>
<dbReference type="SUPFAM" id="SSF142019">
    <property type="entry name" value="Nqo1 FMN-binding domain-like"/>
    <property type="match status" value="1"/>
</dbReference>
<dbReference type="InterPro" id="IPR011538">
    <property type="entry name" value="Nuo51_FMN-bd"/>
</dbReference>
<evidence type="ECO:0000256" key="5">
    <source>
        <dbReference type="ARBA" id="ARBA00023004"/>
    </source>
</evidence>
<evidence type="ECO:0000259" key="8">
    <source>
        <dbReference type="SMART" id="SM00928"/>
    </source>
</evidence>
<feature type="region of interest" description="Disordered" evidence="7">
    <location>
        <begin position="1"/>
        <end position="36"/>
    </location>
</feature>
<sequence length="572" mass="63191">MSNGQTATASQDQRQIHPGSGRRKAPLTPKGRQVDTDALEQVQSLLGERSRQADLLIEHLHLIQDTYGCLSAAHLVALADEMKLPLAAVYETASFYAHFDIVEEGEAPPAPITIRVCDSLTCEMMGARRLLEELKENSDANVRVLRAPCMGRCDTAPVAEVGHHHVDHATSASITRAVNDKELHPEIPAYKDFETYQAEGGYDLLRRILNGGMPREDIIATMRESDLRGLGGAGFRAGLKWHIMQSQVHPRLMAINGDEGEPGTFKDRYYLETDPHRFIEGMLIGAWVGECETSYIYIRDEYPAIIEMLKRELPKVQADGLADHCRLEIRRGAGAYICGEESAMLESIEGKRGYPRHKPPFPTEVGLFGLPTLSHNVETVYWVRDILEKGAEWFTSQGRHERKGLRTFSVSGRVREPGVKLAPAGITAHELIEEYCGGMLEGHSFKGYLPGGASGGIMPASLGDVPLDFDTLQPYDCFIGSAAIVVLSDQDDIKNVVRNLMRFFEDESCGQCTPCRTGTEKAVQLLEAQSWDTDLLEELSTVMMDSSICGLGQAAPNPLLCALKYFPEESRS</sequence>
<comment type="cofactor">
    <cofactor evidence="1">
        <name>FMN</name>
        <dbReference type="ChEBI" id="CHEBI:58210"/>
    </cofactor>
</comment>
<keyword evidence="10" id="KW-1185">Reference proteome</keyword>
<dbReference type="SMART" id="SM00928">
    <property type="entry name" value="NADH_4Fe-4S"/>
    <property type="match status" value="1"/>
</dbReference>
<evidence type="ECO:0000256" key="1">
    <source>
        <dbReference type="ARBA" id="ARBA00001917"/>
    </source>
</evidence>
<dbReference type="InterPro" id="IPR001949">
    <property type="entry name" value="NADH-UbQ_OxRdtase_51kDa_CS"/>
</dbReference>
<gene>
    <name evidence="9" type="ORF">ACFOW6_08360</name>
</gene>
<organism evidence="9 10">
    <name type="scientific">Fodinicurvata halophila</name>
    <dbReference type="NCBI Taxonomy" id="1419723"/>
    <lineage>
        <taxon>Bacteria</taxon>
        <taxon>Pseudomonadati</taxon>
        <taxon>Pseudomonadota</taxon>
        <taxon>Alphaproteobacteria</taxon>
        <taxon>Rhodospirillales</taxon>
        <taxon>Rhodovibrionaceae</taxon>
        <taxon>Fodinicurvata</taxon>
    </lineage>
</organism>
<dbReference type="PANTHER" id="PTHR43578">
    <property type="entry name" value="NADH-QUINONE OXIDOREDUCTASE SUBUNIT F"/>
    <property type="match status" value="1"/>
</dbReference>
<feature type="compositionally biased region" description="Polar residues" evidence="7">
    <location>
        <begin position="1"/>
        <end position="13"/>
    </location>
</feature>
<name>A0ABV8ULT8_9PROT</name>
<keyword evidence="4" id="KW-0479">Metal-binding</keyword>
<evidence type="ECO:0000256" key="3">
    <source>
        <dbReference type="ARBA" id="ARBA00022485"/>
    </source>
</evidence>
<dbReference type="SUPFAM" id="SSF52833">
    <property type="entry name" value="Thioredoxin-like"/>
    <property type="match status" value="1"/>
</dbReference>
<comment type="caution">
    <text evidence="9">The sequence shown here is derived from an EMBL/GenBank/DDBJ whole genome shotgun (WGS) entry which is preliminary data.</text>
</comment>
<dbReference type="PANTHER" id="PTHR43578:SF3">
    <property type="entry name" value="NADH-QUINONE OXIDOREDUCTASE SUBUNIT F"/>
    <property type="match status" value="1"/>
</dbReference>
<dbReference type="PROSITE" id="PS00645">
    <property type="entry name" value="COMPLEX1_51K_2"/>
    <property type="match status" value="1"/>
</dbReference>
<dbReference type="PROSITE" id="PS00644">
    <property type="entry name" value="COMPLEX1_51K_1"/>
    <property type="match status" value="1"/>
</dbReference>
<accession>A0ABV8ULT8</accession>
<reference evidence="10" key="1">
    <citation type="journal article" date="2019" name="Int. J. Syst. Evol. Microbiol.">
        <title>The Global Catalogue of Microorganisms (GCM) 10K type strain sequencing project: providing services to taxonomists for standard genome sequencing and annotation.</title>
        <authorList>
            <consortium name="The Broad Institute Genomics Platform"/>
            <consortium name="The Broad Institute Genome Sequencing Center for Infectious Disease"/>
            <person name="Wu L."/>
            <person name="Ma J."/>
        </authorList>
    </citation>
    <scope>NUCLEOTIDE SEQUENCE [LARGE SCALE GENOMIC DNA]</scope>
    <source>
        <strain evidence="10">CECT 8472</strain>
    </source>
</reference>
<dbReference type="InterPro" id="IPR037225">
    <property type="entry name" value="Nuo51_FMN-bd_sf"/>
</dbReference>
<dbReference type="Gene3D" id="3.40.50.11540">
    <property type="entry name" value="NADH-ubiquinone oxidoreductase 51kDa subunit"/>
    <property type="match status" value="1"/>
</dbReference>
<dbReference type="InterPro" id="IPR037207">
    <property type="entry name" value="Nuop51_4Fe4S-bd_sf"/>
</dbReference>
<dbReference type="InterPro" id="IPR041921">
    <property type="entry name" value="NuoE_N"/>
</dbReference>
<evidence type="ECO:0000313" key="10">
    <source>
        <dbReference type="Proteomes" id="UP001595799"/>
    </source>
</evidence>
<protein>
    <submittedName>
        <fullName evidence="9">NAD(P)H-dependent oxidoreductase subunit E</fullName>
    </submittedName>
</protein>
<dbReference type="RefSeq" id="WP_382421878.1">
    <property type="nucleotide sequence ID" value="NZ_JBHSCW010000003.1"/>
</dbReference>
<dbReference type="Gene3D" id="1.10.10.1590">
    <property type="entry name" value="NADH-quinone oxidoreductase subunit E"/>
    <property type="match status" value="1"/>
</dbReference>
<proteinExistence type="inferred from homology"/>
<evidence type="ECO:0000313" key="9">
    <source>
        <dbReference type="EMBL" id="MFC4351550.1"/>
    </source>
</evidence>
<evidence type="ECO:0000256" key="7">
    <source>
        <dbReference type="SAM" id="MobiDB-lite"/>
    </source>
</evidence>
<keyword evidence="6" id="KW-0411">Iron-sulfur</keyword>
<dbReference type="SUPFAM" id="SSF142984">
    <property type="entry name" value="Nqo1 middle domain-like"/>
    <property type="match status" value="1"/>
</dbReference>
<dbReference type="Gene3D" id="3.40.30.10">
    <property type="entry name" value="Glutaredoxin"/>
    <property type="match status" value="1"/>
</dbReference>
<keyword evidence="3" id="KW-0004">4Fe-4S</keyword>
<evidence type="ECO:0000256" key="6">
    <source>
        <dbReference type="ARBA" id="ARBA00023014"/>
    </source>
</evidence>
<dbReference type="InterPro" id="IPR019575">
    <property type="entry name" value="Nuop51_4Fe4S-bd"/>
</dbReference>
<dbReference type="Gene3D" id="1.20.1440.230">
    <property type="entry name" value="NADH-ubiquinone oxidoreductase 51kDa subunit, iron-sulphur binding domain"/>
    <property type="match status" value="1"/>
</dbReference>
<dbReference type="Gene3D" id="3.10.20.600">
    <property type="match status" value="1"/>
</dbReference>
<dbReference type="EMBL" id="JBHSCW010000003">
    <property type="protein sequence ID" value="MFC4351550.1"/>
    <property type="molecule type" value="Genomic_DNA"/>
</dbReference>
<dbReference type="Proteomes" id="UP001595799">
    <property type="component" value="Unassembled WGS sequence"/>
</dbReference>
<dbReference type="Pfam" id="PF01257">
    <property type="entry name" value="2Fe-2S_thioredx"/>
    <property type="match status" value="1"/>
</dbReference>